<dbReference type="PANTHER" id="PTHR11601:SF36">
    <property type="entry name" value="CYSTEINE DESULFURASE NIFS-RELATED"/>
    <property type="match status" value="1"/>
</dbReference>
<dbReference type="InterPro" id="IPR016454">
    <property type="entry name" value="Cysteine_dSase"/>
</dbReference>
<dbReference type="PIRSF" id="PIRSF005572">
    <property type="entry name" value="NifS"/>
    <property type="match status" value="1"/>
</dbReference>
<dbReference type="PANTHER" id="PTHR11601">
    <property type="entry name" value="CYSTEINE DESULFURYLASE FAMILY MEMBER"/>
    <property type="match status" value="1"/>
</dbReference>
<dbReference type="Proteomes" id="UP000199668">
    <property type="component" value="Unassembled WGS sequence"/>
</dbReference>
<evidence type="ECO:0000256" key="2">
    <source>
        <dbReference type="ARBA" id="ARBA00022898"/>
    </source>
</evidence>
<proteinExistence type="predicted"/>
<dbReference type="GO" id="GO:0003824">
    <property type="term" value="F:catalytic activity"/>
    <property type="evidence" value="ECO:0007669"/>
    <property type="project" value="UniProtKB-ARBA"/>
</dbReference>
<name>A0A1I4QI33_9BACI</name>
<dbReference type="SUPFAM" id="SSF53383">
    <property type="entry name" value="PLP-dependent transferases"/>
    <property type="match status" value="1"/>
</dbReference>
<dbReference type="AlphaFoldDB" id="A0A1I4QI33"/>
<dbReference type="InterPro" id="IPR015422">
    <property type="entry name" value="PyrdxlP-dep_Trfase_small"/>
</dbReference>
<dbReference type="STRING" id="266892.SAMN04488054_1437"/>
<keyword evidence="5" id="KW-1185">Reference proteome</keyword>
<accession>A0A1I4QI33</accession>
<reference evidence="4 5" key="1">
    <citation type="submission" date="2016-10" db="EMBL/GenBank/DDBJ databases">
        <authorList>
            <person name="de Groot N.N."/>
        </authorList>
    </citation>
    <scope>NUCLEOTIDE SEQUENCE [LARGE SCALE GENOMIC DNA]</scope>
    <source>
        <strain evidence="4 5">CGMCC 1.6134</strain>
    </source>
</reference>
<dbReference type="RefSeq" id="WP_090928677.1">
    <property type="nucleotide sequence ID" value="NZ_FOTY01000043.1"/>
</dbReference>
<dbReference type="InterPro" id="IPR015421">
    <property type="entry name" value="PyrdxlP-dep_Trfase_major"/>
</dbReference>
<keyword evidence="2" id="KW-0663">Pyridoxal phosphate</keyword>
<evidence type="ECO:0000313" key="5">
    <source>
        <dbReference type="Proteomes" id="UP000199668"/>
    </source>
</evidence>
<organism evidence="4 5">
    <name type="scientific">Salibacterium qingdaonense</name>
    <dbReference type="NCBI Taxonomy" id="266892"/>
    <lineage>
        <taxon>Bacteria</taxon>
        <taxon>Bacillati</taxon>
        <taxon>Bacillota</taxon>
        <taxon>Bacilli</taxon>
        <taxon>Bacillales</taxon>
        <taxon>Bacillaceae</taxon>
    </lineage>
</organism>
<feature type="domain" description="Aminotransferase class V" evidence="3">
    <location>
        <begin position="2"/>
        <end position="359"/>
    </location>
</feature>
<dbReference type="Pfam" id="PF00266">
    <property type="entry name" value="Aminotran_5"/>
    <property type="match status" value="1"/>
</dbReference>
<dbReference type="Gene3D" id="3.40.640.10">
    <property type="entry name" value="Type I PLP-dependent aspartate aminotransferase-like (Major domain)"/>
    <property type="match status" value="1"/>
</dbReference>
<evidence type="ECO:0000313" key="4">
    <source>
        <dbReference type="EMBL" id="SFM39748.1"/>
    </source>
</evidence>
<comment type="cofactor">
    <cofactor evidence="1">
        <name>pyridoxal 5'-phosphate</name>
        <dbReference type="ChEBI" id="CHEBI:597326"/>
    </cofactor>
</comment>
<evidence type="ECO:0000256" key="1">
    <source>
        <dbReference type="ARBA" id="ARBA00001933"/>
    </source>
</evidence>
<dbReference type="EMBL" id="FOTY01000043">
    <property type="protein sequence ID" value="SFM39748.1"/>
    <property type="molecule type" value="Genomic_DNA"/>
</dbReference>
<dbReference type="NCBIfam" id="NF002806">
    <property type="entry name" value="PRK02948.1"/>
    <property type="match status" value="1"/>
</dbReference>
<dbReference type="InterPro" id="IPR000192">
    <property type="entry name" value="Aminotrans_V_dom"/>
</dbReference>
<evidence type="ECO:0000259" key="3">
    <source>
        <dbReference type="Pfam" id="PF00266"/>
    </source>
</evidence>
<sequence length="372" mass="40164">MIYLDHCATTPMSTAALEGYRQAAERFFGNEQSLHGHGEEASHLAGHCRKQLAAIIHGSEEGIYFTGGGSDSNITTLLSLAYGRKDHGRHIITSPFEHSSIGQGLGRLKAEGFTVSVVDVHRNGEICLDSLCSLLRTDTILVSICHASSDTGVLQPLTDIGAILHNHQALFHSDCVQTFTKIPIDVTTAGLDALSLSAHKVQGPKNTGAAYIAPGTSWTPIYPNVAHQHGFKPGTLDIPGIASFTEAAVEAASAMEEQQDRWRSMQQWMLTELDPAAYQLLGDREKRLPHHLALRAVEREGQWIMLECSRRGIAVSPGSACKTGSSAPPDSLLAMGYTADEAHGLFRISLGRDTTYTELRETASVLNELTGK</sequence>
<dbReference type="Gene3D" id="3.90.1150.10">
    <property type="entry name" value="Aspartate Aminotransferase, domain 1"/>
    <property type="match status" value="1"/>
</dbReference>
<gene>
    <name evidence="4" type="ORF">SAMN04488054_1437</name>
</gene>
<protein>
    <submittedName>
        <fullName evidence="4">Cysteine desulfurase</fullName>
    </submittedName>
</protein>
<dbReference type="InterPro" id="IPR015424">
    <property type="entry name" value="PyrdxlP-dep_Trfase"/>
</dbReference>
<dbReference type="OrthoDB" id="9808002at2"/>